<feature type="coiled-coil region" evidence="7">
    <location>
        <begin position="362"/>
        <end position="389"/>
    </location>
</feature>
<feature type="compositionally biased region" description="Low complexity" evidence="8">
    <location>
        <begin position="86"/>
        <end position="96"/>
    </location>
</feature>
<evidence type="ECO:0000256" key="3">
    <source>
        <dbReference type="ARBA" id="ARBA00023015"/>
    </source>
</evidence>
<dbReference type="PROSITE" id="PS50048">
    <property type="entry name" value="ZN2_CY6_FUNGAL_2"/>
    <property type="match status" value="1"/>
</dbReference>
<dbReference type="InterPro" id="IPR001138">
    <property type="entry name" value="Zn2Cys6_DnaBD"/>
</dbReference>
<dbReference type="RefSeq" id="XP_046078051.1">
    <property type="nucleotide sequence ID" value="XM_046209375.1"/>
</dbReference>
<comment type="subcellular location">
    <subcellularLocation>
        <location evidence="1">Nucleus</location>
    </subcellularLocation>
</comment>
<dbReference type="GO" id="GO:0005634">
    <property type="term" value="C:nucleus"/>
    <property type="evidence" value="ECO:0007669"/>
    <property type="project" value="UniProtKB-SubCell"/>
</dbReference>
<feature type="domain" description="Zn(2)-C6 fungal-type" evidence="9">
    <location>
        <begin position="15"/>
        <end position="48"/>
    </location>
</feature>
<keyword evidence="5" id="KW-0804">Transcription</keyword>
<keyword evidence="7" id="KW-0175">Coiled coil</keyword>
<dbReference type="Pfam" id="PF00172">
    <property type="entry name" value="Zn_clus"/>
    <property type="match status" value="1"/>
</dbReference>
<dbReference type="InterPro" id="IPR007219">
    <property type="entry name" value="XnlR_reg_dom"/>
</dbReference>
<evidence type="ECO:0000256" key="8">
    <source>
        <dbReference type="SAM" id="MobiDB-lite"/>
    </source>
</evidence>
<sequence length="623" mass="71070">MPYQRNSLRTRHRGACTNCRQMKLRCDGLERLPAPCSRCESSQKNCVIDRSFRRVARKDRLDELEKDLRELRAGFQKPVNLNNQISSSGNIESASSTDDQIPVPPIDPSERIDLSDSDALVSQYQSSIHPFRLEGTELHPEDIIKHVILFYRHYHENFPILPDIHFLLQNLQTSPLLVWAIVSITSTRLPAQDSLRVKLIDPMKRLAGISIMGGEPPSVFLVQALLLLCNWPMPFKATITDPSWTYCGAAVNIALRIGLHQPAFHFDFIYGSRSDEDAVALRTRTWIACFIMQNRVSLALGLPAMTKIDYTILQNLKSHSPGVSKSLRSMLFLTYKIHNFSNQLGQCEFTKYGLLPNPLSLIQAFEKDLDLFQTRLESKREEIAVLTAKLHLYSYILNPSPQHQESIESAAPIEGHYITYYIGQAYYCASRIINLSCDVFAEDPGIETFEGVREKRQWTQTQTLDLMYAMTVLIWIVKLSETGQNIDAADAIIRCGRNVFKQLVTMDDDHYSRLCDLVDYITSMDSDTLQKSRNSLKRIFVRSRMSANIIWNVVYAAKKRFSERKTQTPRDDELNSVDMALLSVDTLALNDIDANTYICDLGNFDLTWTDWDALLPTSSTNNF</sequence>
<dbReference type="InterPro" id="IPR051089">
    <property type="entry name" value="prtT"/>
</dbReference>
<dbReference type="InterPro" id="IPR036864">
    <property type="entry name" value="Zn2-C6_fun-type_DNA-bd_sf"/>
</dbReference>
<comment type="caution">
    <text evidence="10">The sequence shown here is derived from an EMBL/GenBank/DDBJ whole genome shotgun (WGS) entry which is preliminary data.</text>
</comment>
<dbReference type="GeneID" id="70239662"/>
<protein>
    <recommendedName>
        <fullName evidence="9">Zn(2)-C6 fungal-type domain-containing protein</fullName>
    </recommendedName>
</protein>
<evidence type="ECO:0000256" key="1">
    <source>
        <dbReference type="ARBA" id="ARBA00004123"/>
    </source>
</evidence>
<dbReference type="CDD" id="cd00067">
    <property type="entry name" value="GAL4"/>
    <property type="match status" value="1"/>
</dbReference>
<evidence type="ECO:0000313" key="11">
    <source>
        <dbReference type="Proteomes" id="UP001201262"/>
    </source>
</evidence>
<evidence type="ECO:0000256" key="7">
    <source>
        <dbReference type="SAM" id="Coils"/>
    </source>
</evidence>
<evidence type="ECO:0000256" key="2">
    <source>
        <dbReference type="ARBA" id="ARBA00022723"/>
    </source>
</evidence>
<dbReference type="SMART" id="SM00066">
    <property type="entry name" value="GAL4"/>
    <property type="match status" value="1"/>
</dbReference>
<organism evidence="10 11">
    <name type="scientific">Talaromyces proteolyticus</name>
    <dbReference type="NCBI Taxonomy" id="1131652"/>
    <lineage>
        <taxon>Eukaryota</taxon>
        <taxon>Fungi</taxon>
        <taxon>Dikarya</taxon>
        <taxon>Ascomycota</taxon>
        <taxon>Pezizomycotina</taxon>
        <taxon>Eurotiomycetes</taxon>
        <taxon>Eurotiomycetidae</taxon>
        <taxon>Eurotiales</taxon>
        <taxon>Trichocomaceae</taxon>
        <taxon>Talaromyces</taxon>
        <taxon>Talaromyces sect. Bacilispori</taxon>
    </lineage>
</organism>
<evidence type="ECO:0000313" key="10">
    <source>
        <dbReference type="EMBL" id="KAH8705430.1"/>
    </source>
</evidence>
<dbReference type="PROSITE" id="PS00463">
    <property type="entry name" value="ZN2_CY6_FUNGAL_1"/>
    <property type="match status" value="1"/>
</dbReference>
<accession>A0AAD4Q1A9</accession>
<evidence type="ECO:0000259" key="9">
    <source>
        <dbReference type="PROSITE" id="PS50048"/>
    </source>
</evidence>
<dbReference type="SUPFAM" id="SSF57701">
    <property type="entry name" value="Zn2/Cys6 DNA-binding domain"/>
    <property type="match status" value="1"/>
</dbReference>
<keyword evidence="6" id="KW-0539">Nucleus</keyword>
<proteinExistence type="predicted"/>
<dbReference type="Pfam" id="PF04082">
    <property type="entry name" value="Fungal_trans"/>
    <property type="match status" value="1"/>
</dbReference>
<reference evidence="10" key="1">
    <citation type="submission" date="2021-12" db="EMBL/GenBank/DDBJ databases">
        <title>Convergent genome expansion in fungi linked to evolution of root-endophyte symbiosis.</title>
        <authorList>
            <consortium name="DOE Joint Genome Institute"/>
            <person name="Ke Y.-H."/>
            <person name="Bonito G."/>
            <person name="Liao H.-L."/>
            <person name="Looney B."/>
            <person name="Rojas-Flechas A."/>
            <person name="Nash J."/>
            <person name="Hameed K."/>
            <person name="Schadt C."/>
            <person name="Martin F."/>
            <person name="Crous P.W."/>
            <person name="Miettinen O."/>
            <person name="Magnuson J.K."/>
            <person name="Labbe J."/>
            <person name="Jacobson D."/>
            <person name="Doktycz M.J."/>
            <person name="Veneault-Fourrey C."/>
            <person name="Kuo A."/>
            <person name="Mondo S."/>
            <person name="Calhoun S."/>
            <person name="Riley R."/>
            <person name="Ohm R."/>
            <person name="LaButti K."/>
            <person name="Andreopoulos B."/>
            <person name="Pangilinan J."/>
            <person name="Nolan M."/>
            <person name="Tritt A."/>
            <person name="Clum A."/>
            <person name="Lipzen A."/>
            <person name="Daum C."/>
            <person name="Barry K."/>
            <person name="Grigoriev I.V."/>
            <person name="Vilgalys R."/>
        </authorList>
    </citation>
    <scope>NUCLEOTIDE SEQUENCE</scope>
    <source>
        <strain evidence="10">PMI_201</strain>
    </source>
</reference>
<keyword evidence="3" id="KW-0805">Transcription regulation</keyword>
<dbReference type="GO" id="GO:0000981">
    <property type="term" value="F:DNA-binding transcription factor activity, RNA polymerase II-specific"/>
    <property type="evidence" value="ECO:0007669"/>
    <property type="project" value="InterPro"/>
</dbReference>
<name>A0AAD4Q1A9_9EURO</name>
<dbReference type="PANTHER" id="PTHR31845:SF21">
    <property type="entry name" value="REGULATORY PROTEIN LEU3"/>
    <property type="match status" value="1"/>
</dbReference>
<dbReference type="Gene3D" id="4.10.240.10">
    <property type="entry name" value="Zn(2)-C6 fungal-type DNA-binding domain"/>
    <property type="match status" value="1"/>
</dbReference>
<keyword evidence="2" id="KW-0479">Metal-binding</keyword>
<dbReference type="Proteomes" id="UP001201262">
    <property type="component" value="Unassembled WGS sequence"/>
</dbReference>
<evidence type="ECO:0000256" key="4">
    <source>
        <dbReference type="ARBA" id="ARBA00023125"/>
    </source>
</evidence>
<dbReference type="GO" id="GO:0000976">
    <property type="term" value="F:transcription cis-regulatory region binding"/>
    <property type="evidence" value="ECO:0007669"/>
    <property type="project" value="TreeGrafter"/>
</dbReference>
<keyword evidence="11" id="KW-1185">Reference proteome</keyword>
<feature type="region of interest" description="Disordered" evidence="8">
    <location>
        <begin position="83"/>
        <end position="108"/>
    </location>
</feature>
<dbReference type="GO" id="GO:0008270">
    <property type="term" value="F:zinc ion binding"/>
    <property type="evidence" value="ECO:0007669"/>
    <property type="project" value="InterPro"/>
</dbReference>
<evidence type="ECO:0000256" key="6">
    <source>
        <dbReference type="ARBA" id="ARBA00023242"/>
    </source>
</evidence>
<dbReference type="PANTHER" id="PTHR31845">
    <property type="entry name" value="FINGER DOMAIN PROTEIN, PUTATIVE-RELATED"/>
    <property type="match status" value="1"/>
</dbReference>
<keyword evidence="4" id="KW-0238">DNA-binding</keyword>
<dbReference type="CDD" id="cd12148">
    <property type="entry name" value="fungal_TF_MHR"/>
    <property type="match status" value="1"/>
</dbReference>
<dbReference type="SMART" id="SM00906">
    <property type="entry name" value="Fungal_trans"/>
    <property type="match status" value="1"/>
</dbReference>
<dbReference type="AlphaFoldDB" id="A0AAD4Q1A9"/>
<gene>
    <name evidence="10" type="ORF">BGW36DRAFT_13366</name>
</gene>
<dbReference type="EMBL" id="JAJTJA010000001">
    <property type="protein sequence ID" value="KAH8705430.1"/>
    <property type="molecule type" value="Genomic_DNA"/>
</dbReference>
<dbReference type="GO" id="GO:0006351">
    <property type="term" value="P:DNA-templated transcription"/>
    <property type="evidence" value="ECO:0007669"/>
    <property type="project" value="InterPro"/>
</dbReference>
<evidence type="ECO:0000256" key="5">
    <source>
        <dbReference type="ARBA" id="ARBA00023163"/>
    </source>
</evidence>